<evidence type="ECO:0000313" key="2">
    <source>
        <dbReference type="EMBL" id="KAJ7034785.1"/>
    </source>
</evidence>
<feature type="compositionally biased region" description="Basic and acidic residues" evidence="1">
    <location>
        <begin position="1"/>
        <end position="11"/>
    </location>
</feature>
<sequence length="419" mass="47343">MAKIKNDESHAPRRKTVLAGHGTTRRNTKQRLQNIVSMLSLQQKKKWEVVHLGTKQSLQHEEDANQWAVLNHHCSIGCRSTGEETIFKQMSLLQAAKGNMPVQKGIEGYILLQGRGFQENFAKEIINRSPPMCTKSHTSGKLAHSVHDQRSVEYVGPILSSLSQLHGGFMQWTGHRELSRRAKLYQLEPRPFNDHMRTLLCQCAFRRPKMCCYCSSYYVPGRPNLCQFNSSRCFVFLLVVPCPVGSDGQELLLASSSPARTVLRLGSDGQEQPAGLYLPHRAKKSTLNRLWLCFHPAVITCFKHCGGRREQGHSLLPPPAVGQIVLELLKLTRVGLDKVKQKKPYNRHSSIKSININIYVNPQGTYTWNTAQVILTMTAFQLQYKFMQLHSFSVVYLQEGVACLNPGVHQPNPDPIIIE</sequence>
<evidence type="ECO:0000313" key="3">
    <source>
        <dbReference type="Proteomes" id="UP001218188"/>
    </source>
</evidence>
<organism evidence="2 3">
    <name type="scientific">Mycena alexandri</name>
    <dbReference type="NCBI Taxonomy" id="1745969"/>
    <lineage>
        <taxon>Eukaryota</taxon>
        <taxon>Fungi</taxon>
        <taxon>Dikarya</taxon>
        <taxon>Basidiomycota</taxon>
        <taxon>Agaricomycotina</taxon>
        <taxon>Agaricomycetes</taxon>
        <taxon>Agaricomycetidae</taxon>
        <taxon>Agaricales</taxon>
        <taxon>Marasmiineae</taxon>
        <taxon>Mycenaceae</taxon>
        <taxon>Mycena</taxon>
    </lineage>
</organism>
<gene>
    <name evidence="2" type="ORF">C8F04DRAFT_1183042</name>
</gene>
<reference evidence="2" key="1">
    <citation type="submission" date="2023-03" db="EMBL/GenBank/DDBJ databases">
        <title>Massive genome expansion in bonnet fungi (Mycena s.s.) driven by repeated elements and novel gene families across ecological guilds.</title>
        <authorList>
            <consortium name="Lawrence Berkeley National Laboratory"/>
            <person name="Harder C.B."/>
            <person name="Miyauchi S."/>
            <person name="Viragh M."/>
            <person name="Kuo A."/>
            <person name="Thoen E."/>
            <person name="Andreopoulos B."/>
            <person name="Lu D."/>
            <person name="Skrede I."/>
            <person name="Drula E."/>
            <person name="Henrissat B."/>
            <person name="Morin E."/>
            <person name="Kohler A."/>
            <person name="Barry K."/>
            <person name="LaButti K."/>
            <person name="Morin E."/>
            <person name="Salamov A."/>
            <person name="Lipzen A."/>
            <person name="Mereny Z."/>
            <person name="Hegedus B."/>
            <person name="Baldrian P."/>
            <person name="Stursova M."/>
            <person name="Weitz H."/>
            <person name="Taylor A."/>
            <person name="Grigoriev I.V."/>
            <person name="Nagy L.G."/>
            <person name="Martin F."/>
            <person name="Kauserud H."/>
        </authorList>
    </citation>
    <scope>NUCLEOTIDE SEQUENCE</scope>
    <source>
        <strain evidence="2">CBHHK200</strain>
    </source>
</reference>
<keyword evidence="3" id="KW-1185">Reference proteome</keyword>
<evidence type="ECO:0000256" key="1">
    <source>
        <dbReference type="SAM" id="MobiDB-lite"/>
    </source>
</evidence>
<proteinExistence type="predicted"/>
<dbReference type="AlphaFoldDB" id="A0AAD6SVY2"/>
<comment type="caution">
    <text evidence="2">The sequence shown here is derived from an EMBL/GenBank/DDBJ whole genome shotgun (WGS) entry which is preliminary data.</text>
</comment>
<feature type="region of interest" description="Disordered" evidence="1">
    <location>
        <begin position="1"/>
        <end position="26"/>
    </location>
</feature>
<dbReference type="EMBL" id="JARJCM010000055">
    <property type="protein sequence ID" value="KAJ7034785.1"/>
    <property type="molecule type" value="Genomic_DNA"/>
</dbReference>
<dbReference type="Proteomes" id="UP001218188">
    <property type="component" value="Unassembled WGS sequence"/>
</dbReference>
<protein>
    <submittedName>
        <fullName evidence="2">Uncharacterized protein</fullName>
    </submittedName>
</protein>
<accession>A0AAD6SVY2</accession>
<name>A0AAD6SVY2_9AGAR</name>